<dbReference type="AlphaFoldDB" id="A0AAV4XI51"/>
<evidence type="ECO:0000256" key="3">
    <source>
        <dbReference type="ARBA" id="ARBA00023157"/>
    </source>
</evidence>
<dbReference type="PROSITE" id="PS50835">
    <property type="entry name" value="IG_LIKE"/>
    <property type="match status" value="1"/>
</dbReference>
<feature type="domain" description="Sushi" evidence="7">
    <location>
        <begin position="1138"/>
        <end position="1200"/>
    </location>
</feature>
<keyword evidence="3 4" id="KW-1015">Disulfide bond</keyword>
<feature type="compositionally biased region" description="Basic and acidic residues" evidence="5">
    <location>
        <begin position="747"/>
        <end position="757"/>
    </location>
</feature>
<name>A0AAV4XI51_CAEEX</name>
<evidence type="ECO:0000256" key="2">
    <source>
        <dbReference type="ARBA" id="ARBA00022737"/>
    </source>
</evidence>
<feature type="domain" description="Sushi" evidence="7">
    <location>
        <begin position="957"/>
        <end position="1015"/>
    </location>
</feature>
<gene>
    <name evidence="8" type="primary">Csmd1</name>
    <name evidence="8" type="ORF">CEXT_441131</name>
</gene>
<keyword evidence="1" id="KW-0732">Signal</keyword>
<feature type="disulfide bond" evidence="4">
    <location>
        <begin position="310"/>
        <end position="337"/>
    </location>
</feature>
<proteinExistence type="predicted"/>
<comment type="caution">
    <text evidence="4">Lacks conserved residue(s) required for the propagation of feature annotation.</text>
</comment>
<feature type="domain" description="Sushi" evidence="7">
    <location>
        <begin position="157"/>
        <end position="223"/>
    </location>
</feature>
<dbReference type="InterPro" id="IPR035976">
    <property type="entry name" value="Sushi/SCR/CCP_sf"/>
</dbReference>
<evidence type="ECO:0000256" key="5">
    <source>
        <dbReference type="SAM" id="MobiDB-lite"/>
    </source>
</evidence>
<protein>
    <submittedName>
        <fullName evidence="8">CUB and sushi domain-containing protein 1</fullName>
    </submittedName>
</protein>
<organism evidence="8 9">
    <name type="scientific">Caerostris extrusa</name>
    <name type="common">Bark spider</name>
    <name type="synonym">Caerostris bankana</name>
    <dbReference type="NCBI Taxonomy" id="172846"/>
    <lineage>
        <taxon>Eukaryota</taxon>
        <taxon>Metazoa</taxon>
        <taxon>Ecdysozoa</taxon>
        <taxon>Arthropoda</taxon>
        <taxon>Chelicerata</taxon>
        <taxon>Arachnida</taxon>
        <taxon>Araneae</taxon>
        <taxon>Araneomorphae</taxon>
        <taxon>Entelegynae</taxon>
        <taxon>Araneoidea</taxon>
        <taxon>Araneidae</taxon>
        <taxon>Caerostris</taxon>
    </lineage>
</organism>
<dbReference type="PANTHER" id="PTHR45656">
    <property type="entry name" value="PROTEIN CBR-CLEC-78"/>
    <property type="match status" value="1"/>
</dbReference>
<dbReference type="InterPro" id="IPR000436">
    <property type="entry name" value="Sushi_SCR_CCP_dom"/>
</dbReference>
<feature type="region of interest" description="Disordered" evidence="5">
    <location>
        <begin position="142"/>
        <end position="163"/>
    </location>
</feature>
<dbReference type="CDD" id="cd00033">
    <property type="entry name" value="CCP"/>
    <property type="match status" value="6"/>
</dbReference>
<sequence length="1201" mass="133963">MPAREIPEDLYFMNILKGTGPSWVWFPSAINALNQDFLEIFKDYPIIPLVKHSNSLPHKPHLDLKPLVDTIFLGTSSLIEGVDFEDDPPVNENPNNDYEEIITVEPEDAEFNVTLQNDEIFKGNESIDVELLETTTESNIRRSFGNGKAKSPELDPDECGDPPPVTHAKVTSEKQAKYRENAKVTYSCEFGFIVAGPMQFSECLRSEETEELYWTDPGNLCAPRSCGDPGLVSNAHRLGFVFTFPNKVSYECDDGYKLRGFGSRYCQASGTWSGSLPTCEPVFCNPPTDPKNGKVYYSSLNFGSELRYECDPGFNLKYGEGRICSENGTWIGEEPICKEAQCEPPVAPEFGSVQVFGNGVGSMALYKCEDNFVLVGSATSRCLDIGVWTFPTPKCLEPCSVPKVAHGKIGRYLPEGAKTENNEKLYLTCESKYEPFGTTMMEEEITCNLGEWSRIPRCEPAKCRGPPPTTDNANMKSVNRTHEGGVVYLCKRNFDKKKRGNVTCSFGTWKGVTPVCKDTKCYLEKLSFTGLETKGLKNVYYRNQAFTATCKSGYNATKENNRITCVDGEWEGHLPPCLAASCDSKDINPSEGIILSDDGKTGYLNGEHLTVRCGEGLTPSKSKARCSRGEWVISGKLCVESSCNVVKIDNGAFTEPVQKSKWTFLSGTQKWIEYEKVTLGGTKSPGSSLYVSCNRGYTFQGKGSNDVEVKCRGGKFYPNPVCLITGVPYEDQEDSKRDDSSFVNQGADKRNPPENKAVDRAISIVHEENSNRQPNVDDAVPPPACTCTYTGLDDKIIAYYGTNILEYGQEVKKNEKVKFQCRDFGYYRLNGKQEITCEDCGSWHSSEYPDCVEPERGEAILGFPPNSRYLPGNTVVIEKGATAIIMCFLNGLNRFPTWAVPNLQIVQIRDYIRQSEGVFESHLYIYNIREQHNGRYECYGYSNRKKVFHIQVKVPTTNCSKFDEWEFHIHYDNLQAVNSSASFSCKDKNKKVVGPNVLTCLIDGRWSGNLPRCQTMCPHLNETEGMHISYTDNLNEGSIASFHCVFPRERTGISHTTCRKGEWVDPMPTCTLSSCSLDSLFRIVPENVVPVMDNVTSDTLPFNYTLQLTCDGGLRISGIETATCGSEGWQISRVQCVAGCPNPLKTKDPELLVEPDKDFYRFGESVTLACNPGYVLSSEVVRLMCLGSTWSETELPHCQEE</sequence>
<evidence type="ECO:0000256" key="4">
    <source>
        <dbReference type="PROSITE-ProRule" id="PRU00302"/>
    </source>
</evidence>
<dbReference type="SUPFAM" id="SSF57535">
    <property type="entry name" value="Complement control module/SCR domain"/>
    <property type="match status" value="10"/>
</dbReference>
<feature type="domain" description="Sushi" evidence="7">
    <location>
        <begin position="224"/>
        <end position="281"/>
    </location>
</feature>
<dbReference type="InterPro" id="IPR007110">
    <property type="entry name" value="Ig-like_dom"/>
</dbReference>
<feature type="disulfide bond" evidence="4">
    <location>
        <begin position="252"/>
        <end position="279"/>
    </location>
</feature>
<dbReference type="PANTHER" id="PTHR45656:SF4">
    <property type="entry name" value="PROTEIN CBR-CLEC-78"/>
    <property type="match status" value="1"/>
</dbReference>
<dbReference type="PROSITE" id="PS50923">
    <property type="entry name" value="SUSHI"/>
    <property type="match status" value="9"/>
</dbReference>
<feature type="domain" description="Sushi" evidence="7">
    <location>
        <begin position="461"/>
        <end position="518"/>
    </location>
</feature>
<feature type="domain" description="Sushi" evidence="7">
    <location>
        <begin position="785"/>
        <end position="853"/>
    </location>
</feature>
<feature type="domain" description="Sushi" evidence="7">
    <location>
        <begin position="519"/>
        <end position="579"/>
    </location>
</feature>
<evidence type="ECO:0000256" key="1">
    <source>
        <dbReference type="ARBA" id="ARBA00022729"/>
    </source>
</evidence>
<dbReference type="Pfam" id="PF00084">
    <property type="entry name" value="Sushi"/>
    <property type="match status" value="8"/>
</dbReference>
<feature type="domain" description="Sushi" evidence="7">
    <location>
        <begin position="340"/>
        <end position="397"/>
    </location>
</feature>
<dbReference type="Gene3D" id="2.60.40.10">
    <property type="entry name" value="Immunoglobulins"/>
    <property type="match status" value="1"/>
</dbReference>
<dbReference type="SUPFAM" id="SSF48726">
    <property type="entry name" value="Immunoglobulin"/>
    <property type="match status" value="1"/>
</dbReference>
<keyword evidence="2" id="KW-0677">Repeat</keyword>
<dbReference type="Proteomes" id="UP001054945">
    <property type="component" value="Unassembled WGS sequence"/>
</dbReference>
<dbReference type="EMBL" id="BPLR01017772">
    <property type="protein sequence ID" value="GIY94344.1"/>
    <property type="molecule type" value="Genomic_DNA"/>
</dbReference>
<evidence type="ECO:0000259" key="6">
    <source>
        <dbReference type="PROSITE" id="PS50835"/>
    </source>
</evidence>
<dbReference type="SMART" id="SM00032">
    <property type="entry name" value="CCP"/>
    <property type="match status" value="14"/>
</dbReference>
<reference evidence="8 9" key="1">
    <citation type="submission" date="2021-06" db="EMBL/GenBank/DDBJ databases">
        <title>Caerostris extrusa draft genome.</title>
        <authorList>
            <person name="Kono N."/>
            <person name="Arakawa K."/>
        </authorList>
    </citation>
    <scope>NUCLEOTIDE SEQUENCE [LARGE SCALE GENOMIC DNA]</scope>
</reference>
<feature type="region of interest" description="Disordered" evidence="5">
    <location>
        <begin position="731"/>
        <end position="757"/>
    </location>
</feature>
<evidence type="ECO:0000259" key="7">
    <source>
        <dbReference type="PROSITE" id="PS50923"/>
    </source>
</evidence>
<evidence type="ECO:0000313" key="8">
    <source>
        <dbReference type="EMBL" id="GIY94344.1"/>
    </source>
</evidence>
<dbReference type="InterPro" id="IPR051277">
    <property type="entry name" value="SEZ6_CSMD_C4BPB_Regulators"/>
</dbReference>
<comment type="caution">
    <text evidence="8">The sequence shown here is derived from an EMBL/GenBank/DDBJ whole genome shotgun (WGS) entry which is preliminary data.</text>
</comment>
<dbReference type="Gene3D" id="2.10.70.10">
    <property type="entry name" value="Complement Module, domain 1"/>
    <property type="match status" value="10"/>
</dbReference>
<keyword evidence="9" id="KW-1185">Reference proteome</keyword>
<feature type="domain" description="Sushi" evidence="7">
    <location>
        <begin position="282"/>
        <end position="339"/>
    </location>
</feature>
<dbReference type="InterPro" id="IPR036179">
    <property type="entry name" value="Ig-like_dom_sf"/>
</dbReference>
<dbReference type="InterPro" id="IPR013783">
    <property type="entry name" value="Ig-like_fold"/>
</dbReference>
<feature type="disulfide bond" evidence="4">
    <location>
        <begin position="550"/>
        <end position="577"/>
    </location>
</feature>
<keyword evidence="4" id="KW-0768">Sushi</keyword>
<evidence type="ECO:0000313" key="9">
    <source>
        <dbReference type="Proteomes" id="UP001054945"/>
    </source>
</evidence>
<feature type="domain" description="Ig-like" evidence="6">
    <location>
        <begin position="865"/>
        <end position="938"/>
    </location>
</feature>
<feature type="disulfide bond" evidence="4">
    <location>
        <begin position="368"/>
        <end position="395"/>
    </location>
</feature>
<accession>A0AAV4XI51</accession>